<evidence type="ECO:0000259" key="1">
    <source>
        <dbReference type="Pfam" id="PF12867"/>
    </source>
</evidence>
<accession>A0A2G8T6P3</accession>
<keyword evidence="3" id="KW-1185">Reference proteome</keyword>
<dbReference type="Pfam" id="PF12867">
    <property type="entry name" value="DinB_2"/>
    <property type="match status" value="1"/>
</dbReference>
<protein>
    <submittedName>
        <fullName evidence="2">Damage-inducible protein DinB</fullName>
    </submittedName>
</protein>
<dbReference type="Proteomes" id="UP000228593">
    <property type="component" value="Unassembled WGS sequence"/>
</dbReference>
<dbReference type="RefSeq" id="WP_099914130.1">
    <property type="nucleotide sequence ID" value="NZ_BMHS01000001.1"/>
</dbReference>
<proteinExistence type="predicted"/>
<name>A0A2G8T6P3_9BURK</name>
<dbReference type="InterPro" id="IPR034660">
    <property type="entry name" value="DinB/YfiT-like"/>
</dbReference>
<organism evidence="2 3">
    <name type="scientific">Massilia psychrophila</name>
    <dbReference type="NCBI Taxonomy" id="1603353"/>
    <lineage>
        <taxon>Bacteria</taxon>
        <taxon>Pseudomonadati</taxon>
        <taxon>Pseudomonadota</taxon>
        <taxon>Betaproteobacteria</taxon>
        <taxon>Burkholderiales</taxon>
        <taxon>Oxalobacteraceae</taxon>
        <taxon>Telluria group</taxon>
        <taxon>Massilia</taxon>
    </lineage>
</organism>
<dbReference type="OrthoDB" id="7172021at2"/>
<evidence type="ECO:0000313" key="3">
    <source>
        <dbReference type="Proteomes" id="UP000228593"/>
    </source>
</evidence>
<gene>
    <name evidence="2" type="ORF">CR103_00945</name>
</gene>
<dbReference type="SUPFAM" id="SSF109854">
    <property type="entry name" value="DinB/YfiT-like putative metalloenzymes"/>
    <property type="match status" value="1"/>
</dbReference>
<dbReference type="EMBL" id="PDOB01000001">
    <property type="protein sequence ID" value="PIL41643.1"/>
    <property type="molecule type" value="Genomic_DNA"/>
</dbReference>
<feature type="domain" description="DinB-like" evidence="1">
    <location>
        <begin position="114"/>
        <end position="250"/>
    </location>
</feature>
<reference evidence="2 3" key="1">
    <citation type="submission" date="2017-10" db="EMBL/GenBank/DDBJ databases">
        <title>Massilia psychrophilum sp. nov., a novel purple-pigmented bacterium isolated from Tianshan glacier, Xinjiang Municipality, China.</title>
        <authorList>
            <person name="Wang H."/>
        </authorList>
    </citation>
    <scope>NUCLEOTIDE SEQUENCE [LARGE SCALE GENOMIC DNA]</scope>
    <source>
        <strain evidence="2 3">JCM 30813</strain>
    </source>
</reference>
<evidence type="ECO:0000313" key="2">
    <source>
        <dbReference type="EMBL" id="PIL41643.1"/>
    </source>
</evidence>
<dbReference type="AlphaFoldDB" id="A0A2G8T6P3"/>
<dbReference type="InterPro" id="IPR024775">
    <property type="entry name" value="DinB-like"/>
</dbReference>
<sequence>MHSRFDRFRITSLGRQLERLIDSPERYIEFAALSRAEVPAVSAIVHDLRKLFPEVQYDQTAKQFCGAMVAEVMRRRHHDVLRPRGRVLGDFFTYGVVWMAEPQRAAVDALLARLAAMPDEMTRVMLAMPAGRWRTRPGGTGFSLVEHICHLRDLDRDVYRERIARLLAEDGPALASVDGVAMAAERRYAEQDCATALAGFRRARADLLAQLTATTPQQRQRYGIVDGARRVTLGELVEDIYHHDRTHILELDELDADSLTQY</sequence>
<dbReference type="Gene3D" id="1.20.120.450">
    <property type="entry name" value="dinb family like domain"/>
    <property type="match status" value="1"/>
</dbReference>
<comment type="caution">
    <text evidence="2">The sequence shown here is derived from an EMBL/GenBank/DDBJ whole genome shotgun (WGS) entry which is preliminary data.</text>
</comment>